<reference evidence="6" key="1">
    <citation type="journal article" date="2018" name="Nat. Microbiol.">
        <title>Leveraging single-cell genomics to expand the fungal tree of life.</title>
        <authorList>
            <person name="Ahrendt S.R."/>
            <person name="Quandt C.A."/>
            <person name="Ciobanu D."/>
            <person name="Clum A."/>
            <person name="Salamov A."/>
            <person name="Andreopoulos B."/>
            <person name="Cheng J.F."/>
            <person name="Woyke T."/>
            <person name="Pelin A."/>
            <person name="Henrissat B."/>
            <person name="Reynolds N.K."/>
            <person name="Benny G.L."/>
            <person name="Smith M.E."/>
            <person name="James T.Y."/>
            <person name="Grigoriev I.V."/>
        </authorList>
    </citation>
    <scope>NUCLEOTIDE SEQUENCE [LARGE SCALE GENOMIC DNA]</scope>
    <source>
        <strain evidence="6">RSA 468</strain>
    </source>
</reference>
<dbReference type="InterPro" id="IPR039867">
    <property type="entry name" value="Furry/Tao3/Mor2"/>
</dbReference>
<proteinExistence type="predicted"/>
<name>A0A4P9ZYJ3_9FUNG</name>
<evidence type="ECO:0000259" key="2">
    <source>
        <dbReference type="Pfam" id="PF14222"/>
    </source>
</evidence>
<feature type="compositionally biased region" description="Gly residues" evidence="1">
    <location>
        <begin position="2553"/>
        <end position="2564"/>
    </location>
</feature>
<feature type="domain" description="Cell morphogenesis central region" evidence="4">
    <location>
        <begin position="1530"/>
        <end position="1822"/>
    </location>
</feature>
<dbReference type="SUPFAM" id="SSF48371">
    <property type="entry name" value="ARM repeat"/>
    <property type="match status" value="2"/>
</dbReference>
<feature type="domain" description="Cell morphogenesis central region" evidence="4">
    <location>
        <begin position="1959"/>
        <end position="2011"/>
    </location>
</feature>
<evidence type="ECO:0000313" key="6">
    <source>
        <dbReference type="Proteomes" id="UP000268162"/>
    </source>
</evidence>
<feature type="region of interest" description="Disordered" evidence="1">
    <location>
        <begin position="576"/>
        <end position="615"/>
    </location>
</feature>
<feature type="compositionally biased region" description="Polar residues" evidence="1">
    <location>
        <begin position="594"/>
        <end position="607"/>
    </location>
</feature>
<feature type="compositionally biased region" description="Polar residues" evidence="1">
    <location>
        <begin position="2054"/>
        <end position="2065"/>
    </location>
</feature>
<organism evidence="5 6">
    <name type="scientific">Dimargaris cristalligena</name>
    <dbReference type="NCBI Taxonomy" id="215637"/>
    <lineage>
        <taxon>Eukaryota</taxon>
        <taxon>Fungi</taxon>
        <taxon>Fungi incertae sedis</taxon>
        <taxon>Zoopagomycota</taxon>
        <taxon>Kickxellomycotina</taxon>
        <taxon>Dimargaritomycetes</taxon>
        <taxon>Dimargaritales</taxon>
        <taxon>Dimargaritaceae</taxon>
        <taxon>Dimargaris</taxon>
    </lineage>
</organism>
<feature type="region of interest" description="Disordered" evidence="1">
    <location>
        <begin position="2445"/>
        <end position="2472"/>
    </location>
</feature>
<feature type="compositionally biased region" description="Low complexity" evidence="1">
    <location>
        <begin position="1039"/>
        <end position="1052"/>
    </location>
</feature>
<evidence type="ECO:0000259" key="4">
    <source>
        <dbReference type="Pfam" id="PF14228"/>
    </source>
</evidence>
<feature type="domain" description="Cell morphogenesis protein N-terminal" evidence="2">
    <location>
        <begin position="152"/>
        <end position="773"/>
    </location>
</feature>
<feature type="compositionally biased region" description="Low complexity" evidence="1">
    <location>
        <begin position="2688"/>
        <end position="2702"/>
    </location>
</feature>
<dbReference type="InterPro" id="IPR025481">
    <property type="entry name" value="Cell_Morphogen_C"/>
</dbReference>
<feature type="region of interest" description="Disordered" evidence="1">
    <location>
        <begin position="2178"/>
        <end position="2207"/>
    </location>
</feature>
<evidence type="ECO:0000256" key="1">
    <source>
        <dbReference type="SAM" id="MobiDB-lite"/>
    </source>
</evidence>
<sequence>MPFSALTVPADSKQYIIGNLHRNFSYYADAQIKQFTDSQTKTKPDLISALGSGPTGRLGGVMRTMAVIAKSCANEVIETLLQWRKETMAAADPADSLPHNDLSVRASYSFFSPDMTSPDYPRRLSTSSYTPGMNLTPEPTSARAFTAESREERRELAAVYILCQALITVFEEIGSEDISNELGNKMEEITFAQLKNADVESLNRCRNRQIISDMYARLIGSISGVRLATMSDRFIAELEKVPPGPIPNEPQVEIIIRGMRYLRLKIYPVDILEETAQFLLSCTKFFVQGAHGVRIRYAYSEVFTQLLLPIGAVADAEVNFPDWAKSMDLLLSRAIKMASKPRYLPVAYPFMTAVLCACRKEVFLAKMPWFLEQAFIKIKDRGLRAVTLGCLCRLVWAYLYRYRVPGKEAHKQLESLVKQMFGTRKRPTNLSDMPLEYYTYIVFCMLRYNLEWTVKNVISFLIHIDDTNPIPSATEYLQPERMIIGLRALLLYVQSDDLNEERPIFPDVRDLLASCQEAFTLPIYPRLKAELSVPALPWADFLFQLTDKVQIAQSQYFELLDATYGTDQVTKKRYVTFHPPNQGNPVADPDDSETAPSLNINSATSPTKAGGFGTGTHTVSGVPTSLLPTNNHSMASLATSFHPLATLAHNGMTSASLPTTAFAGMITSAKELTNEGQQYQQNFNTFSTVYPKDKQPFYDLLATLIDTTPDLTPSQILPQKLCEMLCNYLLHIDLKVARAAAGALVRLTDRTSSYSILAFMSQVLILVDDRVDEILTHHVYIQDPHQKEGRPPAAVPASPRREFTSTATIYNSDIYHQLVSNHAGSDIPGRTPTFHGPFHQASPGATSTAAGLNTLGTTAPTPTSAGLSTPTSSTIQGGSTSTTARVRTGGLLDLYLDIIQIFLNDIERLDRQGQLDSAADLWQTDHRAIISLIDDIEGFGLFYLCHRSSRVRTIAVAILRTIARIGEVLMPHLSDDHPIPMAPTDKVKAKQHNQMIYSRKFIYTELVTSTVPLGDLRDSVYQTFRHPTIDPTREPGNYSHHGPSSSISSVNSDGGPTWSTAGNPLSPSEGQPLVDPIVGTTSRDPSSSIASKPDPYFGAGPSTSTPSVNVRPMGVPTTGATLGTASAASNGNGQSIPVFDLACSPNPVYRVFWEEHFSTLVQKAYVVAPPTVILARDIVCRHFHQMFSLVVHYSEIPSKVPVIGFIPNRFMVKASGFDADLIEQWRFYLEFISATLMPNLEHDVVNRSHTFNRSLAKNMTQILTVGDLVKLTIPFFTCENPVVRYSVIRGLGSINEASYIKLVETLKPTINSLYEVTILKSFHKSYSGMKRDRKMDRSRASLVQLFRLTARYLKFNHFLANSEHLHAMVNFVKEIKNFLSDTGVQSTWEYQHLRIQCCGLVDVLFYYMSQLKDPTSIFSFKTRISLFRMFEQWCGFGQYSERTREREAAMIGHVLEKYHDVLERGTMASIMEEERTALEAAALQAMSTLCRGPVFRIPTPTKPAHSFNLIQLFQWIESIFASPDRRVHSVARNSLEWLLEFNQNHLIVLHEIIKLCYSGDPNHRCTHGYFFVLKKIIASDQEYPYQPHKLIPLALLKMGDPNPNIRHAAFRLIQAIERRFFKDRCYELFESAAFSPLATLYRHAQVGLSATLSERHARLTSDIITEVFTHLELVSEQCQREMLRFLRPWFCNIDLILDLDAGEIMEPGHCHLLHLFYLTLSLSKKHLGELEQLWSALVFKDNSSNCDLIVGFLVNLGLRKRNPTLLEYVKKVVMFLARTSINTHLVHTIVGYITPQHMIPNLQAEYSDTLINSVENIRPGPDRPQQCQAQRIFDDHFPTYEEGPMFSPSQIALILLVELPSEIGWLLKPYLPLLLHVLAVHVDYSYPRVSPLISMMLANFIRYMVLDKHEPLETVDDLLAQLSAAERVKRDHGLPFADLSRFVKQLVEVFGSEELEPKRLQQLWGSVALHWGTQCPVRNVACASFRIFSVIMPRVTLGMCIEMINRLSNTIADDKENIQEFSVSILTIFAKVLRSIRPEGGNDWSKGGRDSPDSHTSTSSLFGSQHDSDLDADEIFRSLQSPATQVAGIRNQNEQSLVKTRLTLAPVLFWTAAVCLFSHLESEYEQGLVMLEIILQYPSWRFPSIHKTDHLLRDRPLHIQAQMGFPIATLAAQASAVAMDASTQEGEEEGGTGTGSATSPGYAGHHPLAAGEPHPAVPLRTLISKQYPKKWGGHFPGLFWLLIRGFRFPSQRPRCQKLINQLISLASEPLVGIVEAAVGLLLLVDFPLLCQHIQNPDPGGEADLLMDMLAVIIPDVVQARPEAQRALLQLCASYKAQSFYSVEHFIKEVVKLFGEHFMSYIPDAMFLLLLQLPTALVGNQDILLQTMEIFVTQCRTSVVGLFDREDTLPTVNILLGLMTSPFEARVSNILDCLVLRSPHPAPNAFLHEDPSSSGLSAGSGRSPQSPPFPPHSLNRGLALGIKTFTWYGFNSAVSRPKTRHQLSILVKTVAAQELINEKERATALTMASQLAHRASRRVSDRRGYASVNVHTMGLGGGGGGGGSGRHLRSSGGPNTQSPSSPASGDESTTDGPPDPLTTRRSPLNLRSHPPLNTSCPDLHHGHRHSGGGGGGPGWQRPSELAYPNRSNSPPLELYHIINPHIDSPATPSISSVLSGDSRSVSPRVLPVTASSSSTPSPSASSPESPPPKRLPTEETLNVDDLTELMPFIDDLDQFFTDGLDV</sequence>
<feature type="region of interest" description="Disordered" evidence="1">
    <location>
        <begin position="2549"/>
        <end position="2646"/>
    </location>
</feature>
<dbReference type="Pfam" id="PF14225">
    <property type="entry name" value="MOR2-PAG1_C"/>
    <property type="match status" value="1"/>
</dbReference>
<feature type="region of interest" description="Disordered" evidence="1">
    <location>
        <begin position="861"/>
        <end position="882"/>
    </location>
</feature>
<feature type="region of interest" description="Disordered" evidence="1">
    <location>
        <begin position="2668"/>
        <end position="2713"/>
    </location>
</feature>
<feature type="domain" description="Cell morphogenesis protein C-terminal" evidence="3">
    <location>
        <begin position="2220"/>
        <end position="2435"/>
    </location>
</feature>
<dbReference type="PANTHER" id="PTHR12295:SF30">
    <property type="entry name" value="PROTEIN FURRY"/>
    <property type="match status" value="1"/>
</dbReference>
<dbReference type="Pfam" id="PF14222">
    <property type="entry name" value="MOR2-PAG1_N"/>
    <property type="match status" value="1"/>
</dbReference>
<accession>A0A4P9ZYJ3</accession>
<feature type="compositionally biased region" description="Low complexity" evidence="1">
    <location>
        <begin position="2451"/>
        <end position="2462"/>
    </location>
</feature>
<dbReference type="PANTHER" id="PTHR12295">
    <property type="entry name" value="FURRY-RELATED"/>
    <property type="match status" value="1"/>
</dbReference>
<dbReference type="InterPro" id="IPR029473">
    <property type="entry name" value="MOR2-PAG1_mid"/>
</dbReference>
<feature type="compositionally biased region" description="Polar residues" evidence="1">
    <location>
        <begin position="1079"/>
        <end position="1090"/>
    </location>
</feature>
<feature type="compositionally biased region" description="Polar residues" evidence="1">
    <location>
        <begin position="1057"/>
        <end position="1069"/>
    </location>
</feature>
<dbReference type="GO" id="GO:0030427">
    <property type="term" value="C:site of polarized growth"/>
    <property type="evidence" value="ECO:0007669"/>
    <property type="project" value="TreeGrafter"/>
</dbReference>
<dbReference type="InterPro" id="IPR025614">
    <property type="entry name" value="Cell_morpho_N"/>
</dbReference>
<evidence type="ECO:0000313" key="5">
    <source>
        <dbReference type="EMBL" id="RKP38757.1"/>
    </source>
</evidence>
<dbReference type="GO" id="GO:0005938">
    <property type="term" value="C:cell cortex"/>
    <property type="evidence" value="ECO:0007669"/>
    <property type="project" value="TreeGrafter"/>
</dbReference>
<dbReference type="Proteomes" id="UP000268162">
    <property type="component" value="Unassembled WGS sequence"/>
</dbReference>
<gene>
    <name evidence="5" type="ORF">BJ085DRAFT_30169</name>
</gene>
<dbReference type="EMBL" id="ML002333">
    <property type="protein sequence ID" value="RKP38757.1"/>
    <property type="molecule type" value="Genomic_DNA"/>
</dbReference>
<protein>
    <submittedName>
        <fullName evidence="5">Cell morphogenesis N-terminal-domain-containing protein</fullName>
    </submittedName>
</protein>
<feature type="region of interest" description="Disordered" evidence="1">
    <location>
        <begin position="2041"/>
        <end position="2065"/>
    </location>
</feature>
<dbReference type="InterPro" id="IPR016024">
    <property type="entry name" value="ARM-type_fold"/>
</dbReference>
<dbReference type="GO" id="GO:0000902">
    <property type="term" value="P:cell morphogenesis"/>
    <property type="evidence" value="ECO:0007669"/>
    <property type="project" value="InterPro"/>
</dbReference>
<feature type="region of interest" description="Disordered" evidence="1">
    <location>
        <begin position="1026"/>
        <end position="1111"/>
    </location>
</feature>
<keyword evidence="6" id="KW-1185">Reference proteome</keyword>
<evidence type="ECO:0000259" key="3">
    <source>
        <dbReference type="Pfam" id="PF14225"/>
    </source>
</evidence>
<feature type="compositionally biased region" description="Low complexity" evidence="1">
    <location>
        <begin position="2668"/>
        <end position="2681"/>
    </location>
</feature>
<dbReference type="STRING" id="215637.A0A4P9ZYJ3"/>
<feature type="compositionally biased region" description="Low complexity" evidence="1">
    <location>
        <begin position="2195"/>
        <end position="2204"/>
    </location>
</feature>
<dbReference type="Pfam" id="PF14228">
    <property type="entry name" value="MOR2-PAG1_mid"/>
    <property type="match status" value="2"/>
</dbReference>
<feature type="compositionally biased region" description="Polar residues" evidence="1">
    <location>
        <begin position="2573"/>
        <end position="2590"/>
    </location>
</feature>